<feature type="compositionally biased region" description="Basic and acidic residues" evidence="2">
    <location>
        <begin position="71"/>
        <end position="83"/>
    </location>
</feature>
<organism evidence="3 4">
    <name type="scientific">Mesorhabditis spiculigera</name>
    <dbReference type="NCBI Taxonomy" id="96644"/>
    <lineage>
        <taxon>Eukaryota</taxon>
        <taxon>Metazoa</taxon>
        <taxon>Ecdysozoa</taxon>
        <taxon>Nematoda</taxon>
        <taxon>Chromadorea</taxon>
        <taxon>Rhabditida</taxon>
        <taxon>Rhabditina</taxon>
        <taxon>Rhabditomorpha</taxon>
        <taxon>Rhabditoidea</taxon>
        <taxon>Rhabditidae</taxon>
        <taxon>Mesorhabditinae</taxon>
        <taxon>Mesorhabditis</taxon>
    </lineage>
</organism>
<comment type="caution">
    <text evidence="3">The sequence shown here is derived from an EMBL/GenBank/DDBJ whole genome shotgun (WGS) entry which is preliminary data.</text>
</comment>
<evidence type="ECO:0000256" key="1">
    <source>
        <dbReference type="SAM" id="Coils"/>
    </source>
</evidence>
<evidence type="ECO:0000313" key="3">
    <source>
        <dbReference type="EMBL" id="CAJ0572685.1"/>
    </source>
</evidence>
<feature type="region of interest" description="Disordered" evidence="2">
    <location>
        <begin position="1"/>
        <end position="83"/>
    </location>
</feature>
<dbReference type="AlphaFoldDB" id="A0AA36CPL6"/>
<gene>
    <name evidence="3" type="ORF">MSPICULIGERA_LOCUS11067</name>
</gene>
<feature type="coiled-coil region" evidence="1">
    <location>
        <begin position="106"/>
        <end position="152"/>
    </location>
</feature>
<proteinExistence type="predicted"/>
<feature type="region of interest" description="Disordered" evidence="2">
    <location>
        <begin position="180"/>
        <end position="201"/>
    </location>
</feature>
<keyword evidence="4" id="KW-1185">Reference proteome</keyword>
<protein>
    <submittedName>
        <fullName evidence="3">Uncharacterized protein</fullName>
    </submittedName>
</protein>
<dbReference type="EMBL" id="CATQJA010002604">
    <property type="protein sequence ID" value="CAJ0572685.1"/>
    <property type="molecule type" value="Genomic_DNA"/>
</dbReference>
<dbReference type="Proteomes" id="UP001177023">
    <property type="component" value="Unassembled WGS sequence"/>
</dbReference>
<sequence length="201" mass="23288">MSTNSPSRAQGPIIPAQQALEFIPPDTSQNSAPKENGTTRRRSARESKEQKEENDEESEPKETRSRRRKPKHEEPARELTLDEEIERLQKEMLMIDNETHPELLRLYDAYAKRRKLQKELEDVEAELEAAEQKRLEAEIEAKEKEATQESDKRASQIVEQLLNDYDKEIKKAEAYITNMDITKPQNDMPADSSKKTLRAPT</sequence>
<name>A0AA36CPL6_9BILA</name>
<feature type="non-terminal residue" evidence="3">
    <location>
        <position position="201"/>
    </location>
</feature>
<evidence type="ECO:0000313" key="4">
    <source>
        <dbReference type="Proteomes" id="UP001177023"/>
    </source>
</evidence>
<reference evidence="3" key="1">
    <citation type="submission" date="2023-06" db="EMBL/GenBank/DDBJ databases">
        <authorList>
            <person name="Delattre M."/>
        </authorList>
    </citation>
    <scope>NUCLEOTIDE SEQUENCE</scope>
    <source>
        <strain evidence="3">AF72</strain>
    </source>
</reference>
<evidence type="ECO:0000256" key="2">
    <source>
        <dbReference type="SAM" id="MobiDB-lite"/>
    </source>
</evidence>
<keyword evidence="1" id="KW-0175">Coiled coil</keyword>
<accession>A0AA36CPL6</accession>